<feature type="region of interest" description="Disordered" evidence="1">
    <location>
        <begin position="1"/>
        <end position="86"/>
    </location>
</feature>
<evidence type="ECO:0000313" key="3">
    <source>
        <dbReference type="Proteomes" id="UP000316584"/>
    </source>
</evidence>
<keyword evidence="3" id="KW-1185">Reference proteome</keyword>
<gene>
    <name evidence="2" type="ORF">FPZ22_03825</name>
</gene>
<evidence type="ECO:0000256" key="1">
    <source>
        <dbReference type="SAM" id="MobiDB-lite"/>
    </source>
</evidence>
<sequence length="86" mass="9629">MQIRNSLRSLYFPRAASPAKRTRSRSKPAPTSITRIQAGMPQARPAPDQANTARRRRRTHAGYSSASYVSHPHRTAGISPRMFRIG</sequence>
<protein>
    <submittedName>
        <fullName evidence="2">Uncharacterized protein</fullName>
    </submittedName>
</protein>
<dbReference type="AlphaFoldDB" id="A0A518N2K1"/>
<organism evidence="2 3">
    <name type="scientific">Luteimonas granuli</name>
    <dbReference type="NCBI Taxonomy" id="1176533"/>
    <lineage>
        <taxon>Bacteria</taxon>
        <taxon>Pseudomonadati</taxon>
        <taxon>Pseudomonadota</taxon>
        <taxon>Gammaproteobacteria</taxon>
        <taxon>Lysobacterales</taxon>
        <taxon>Lysobacteraceae</taxon>
        <taxon>Luteimonas</taxon>
    </lineage>
</organism>
<proteinExistence type="predicted"/>
<accession>A0A518N2K1</accession>
<dbReference type="RefSeq" id="WP_144890533.1">
    <property type="nucleotide sequence ID" value="NZ_CP042218.1"/>
</dbReference>
<dbReference type="KEGG" id="lug:FPZ22_03825"/>
<name>A0A518N2K1_9GAMM</name>
<dbReference type="EMBL" id="CP042218">
    <property type="protein sequence ID" value="QDW66124.1"/>
    <property type="molecule type" value="Genomic_DNA"/>
</dbReference>
<evidence type="ECO:0000313" key="2">
    <source>
        <dbReference type="EMBL" id="QDW66124.1"/>
    </source>
</evidence>
<dbReference type="Proteomes" id="UP000316584">
    <property type="component" value="Chromosome"/>
</dbReference>
<reference evidence="2 3" key="1">
    <citation type="submission" date="2019-07" db="EMBL/GenBank/DDBJ databases">
        <title>Full genome sequence of Luteimonas sp. Gr-4.</title>
        <authorList>
            <person name="Im W.-T."/>
        </authorList>
    </citation>
    <scope>NUCLEOTIDE SEQUENCE [LARGE SCALE GENOMIC DNA]</scope>
    <source>
        <strain evidence="2 3">Gr-4</strain>
    </source>
</reference>